<keyword evidence="2 3" id="KW-0456">Lyase</keyword>
<dbReference type="UniPathway" id="UPA01057">
    <property type="reaction ID" value="UER00900"/>
</dbReference>
<evidence type="ECO:0000313" key="6">
    <source>
        <dbReference type="Proteomes" id="UP000019243"/>
    </source>
</evidence>
<dbReference type="GO" id="GO:0070205">
    <property type="term" value="F:2-succinyl-6-hydroxy-2,4-cyclohexadiene-1-carboxylate synthase activity"/>
    <property type="evidence" value="ECO:0007669"/>
    <property type="project" value="UniProtKB-UniRule"/>
</dbReference>
<feature type="domain" description="AB hydrolase-1" evidence="4">
    <location>
        <begin position="26"/>
        <end position="258"/>
    </location>
</feature>
<dbReference type="HAMAP" id="MF_01660">
    <property type="entry name" value="MenH"/>
    <property type="match status" value="1"/>
</dbReference>
<dbReference type="Pfam" id="PF12697">
    <property type="entry name" value="Abhydrolase_6"/>
    <property type="match status" value="1"/>
</dbReference>
<dbReference type="STRING" id="1265861.BCAMP_09125"/>
<dbReference type="OrthoDB" id="9808398at2"/>
<name>W7CYB3_9LIST</name>
<dbReference type="Gene3D" id="3.40.50.1820">
    <property type="entry name" value="alpha/beta hydrolase"/>
    <property type="match status" value="1"/>
</dbReference>
<dbReference type="EC" id="4.2.99.20" evidence="3"/>
<organism evidence="5 6">
    <name type="scientific">Brochothrix campestris FSL F6-1037</name>
    <dbReference type="NCBI Taxonomy" id="1265861"/>
    <lineage>
        <taxon>Bacteria</taxon>
        <taxon>Bacillati</taxon>
        <taxon>Bacillota</taxon>
        <taxon>Bacilli</taxon>
        <taxon>Bacillales</taxon>
        <taxon>Listeriaceae</taxon>
        <taxon>Brochothrix</taxon>
    </lineage>
</organism>
<keyword evidence="1 3" id="KW-0474">Menaquinone biosynthesis</keyword>
<dbReference type="NCBIfam" id="TIGR03695">
    <property type="entry name" value="menH_SHCHC"/>
    <property type="match status" value="1"/>
</dbReference>
<comment type="caution">
    <text evidence="5">The sequence shown here is derived from an EMBL/GenBank/DDBJ whole genome shotgun (WGS) entry which is preliminary data.</text>
</comment>
<dbReference type="PANTHER" id="PTHR42916">
    <property type="entry name" value="2-SUCCINYL-5-ENOLPYRUVYL-6-HYDROXY-3-CYCLOHEXENE-1-CARBOXYLATE SYNTHASE"/>
    <property type="match status" value="1"/>
</dbReference>
<comment type="catalytic activity">
    <reaction evidence="3">
        <text>5-enolpyruvoyl-6-hydroxy-2-succinyl-cyclohex-3-ene-1-carboxylate = (1R,6R)-6-hydroxy-2-succinyl-cyclohexa-2,4-diene-1-carboxylate + pyruvate</text>
        <dbReference type="Rhea" id="RHEA:25597"/>
        <dbReference type="ChEBI" id="CHEBI:15361"/>
        <dbReference type="ChEBI" id="CHEBI:58689"/>
        <dbReference type="ChEBI" id="CHEBI:58818"/>
        <dbReference type="EC" id="4.2.99.20"/>
    </reaction>
</comment>
<dbReference type="EMBL" id="AODH01000038">
    <property type="protein sequence ID" value="EUJ38008.1"/>
    <property type="molecule type" value="Genomic_DNA"/>
</dbReference>
<evidence type="ECO:0000256" key="3">
    <source>
        <dbReference type="HAMAP-Rule" id="MF_01660"/>
    </source>
</evidence>
<evidence type="ECO:0000256" key="1">
    <source>
        <dbReference type="ARBA" id="ARBA00022428"/>
    </source>
</evidence>
<dbReference type="UniPathway" id="UPA00079"/>
<comment type="pathway">
    <text evidence="3">Quinol/quinone metabolism; menaquinone biosynthesis.</text>
</comment>
<dbReference type="InterPro" id="IPR000073">
    <property type="entry name" value="AB_hydrolase_1"/>
</dbReference>
<keyword evidence="6" id="KW-1185">Reference proteome</keyword>
<comment type="subunit">
    <text evidence="3">Monomer.</text>
</comment>
<dbReference type="Proteomes" id="UP000019243">
    <property type="component" value="Unassembled WGS sequence"/>
</dbReference>
<protein>
    <recommendedName>
        <fullName evidence="3">Putative 2-succinyl-6-hydroxy-2,4-cyclohexadiene-1-carboxylate synthase</fullName>
        <shortName evidence="3">SHCHC synthase</shortName>
        <ecNumber evidence="3">4.2.99.20</ecNumber>
    </recommendedName>
</protein>
<comment type="pathway">
    <text evidence="3">Quinol/quinone metabolism; 1,4-dihydroxy-2-naphthoate biosynthesis; 1,4-dihydroxy-2-naphthoate from chorismate: step 3/7.</text>
</comment>
<dbReference type="AlphaFoldDB" id="W7CYB3"/>
<proteinExistence type="inferred from homology"/>
<dbReference type="GO" id="GO:0009234">
    <property type="term" value="P:menaquinone biosynthetic process"/>
    <property type="evidence" value="ECO:0007669"/>
    <property type="project" value="UniProtKB-UniRule"/>
</dbReference>
<sequence>MSCYELTVNDRSYRVIDEGATHLPVILWLHGFTGSPATFERTSLKLSHHRHLRIELAGHGLAAQSACSYAEQVTDLIEIVNVLDIKAFAVVGYSMGGRLALGLTCTYPERVTHLVLESSSPGLRTQTEQEARREHDERLAQRLEQEGLEAFISFWEKIPLFVSQQQLPTPQRLRLRQQRLHNSVAGLSASLRGMGTGAQPSYWSELSQLTCPILSVVGRLDAKYRQLASEMQAVQPQLEIATVANAGHIVHFEAPEAFDRLLIKWFKK</sequence>
<evidence type="ECO:0000313" key="5">
    <source>
        <dbReference type="EMBL" id="EUJ38008.1"/>
    </source>
</evidence>
<comment type="similarity">
    <text evidence="3">Belongs to the AB hydrolase superfamily. MenH family.</text>
</comment>
<dbReference type="InterPro" id="IPR029058">
    <property type="entry name" value="AB_hydrolase_fold"/>
</dbReference>
<dbReference type="InterPro" id="IPR022485">
    <property type="entry name" value="SHCHC_synthase_MenH"/>
</dbReference>
<dbReference type="RefSeq" id="WP_035315000.1">
    <property type="nucleotide sequence ID" value="NZ_AODH01000038.1"/>
</dbReference>
<comment type="function">
    <text evidence="3">Catalyzes a proton abstraction reaction that results in 2,5-elimination of pyruvate from 2-succinyl-5-enolpyruvyl-6-hydroxy-3-cyclohexene-1-carboxylate (SEPHCHC) and the formation of 2-succinyl-6-hydroxy-2,4-cyclohexadiene-1-carboxylate (SHCHC).</text>
</comment>
<reference evidence="5 6" key="1">
    <citation type="submission" date="2012-12" db="EMBL/GenBank/DDBJ databases">
        <title>Novel taxa of Listeriaceae from agricultural environments in the United States.</title>
        <authorList>
            <person name="den Bakker H.C."/>
            <person name="Allred A."/>
            <person name="Warchocki S."/>
            <person name="Wright E.M."/>
            <person name="Burrell A."/>
            <person name="Nightingale K.K."/>
            <person name="Kephart D."/>
            <person name="Wiedmann M."/>
        </authorList>
    </citation>
    <scope>NUCLEOTIDE SEQUENCE [LARGE SCALE GENOMIC DNA]</scope>
    <source>
        <strain evidence="5 6">FSL F6-1037</strain>
    </source>
</reference>
<dbReference type="PANTHER" id="PTHR42916:SF1">
    <property type="entry name" value="PROTEIN PHYLLO, CHLOROPLASTIC"/>
    <property type="match status" value="1"/>
</dbReference>
<accession>W7CYB3</accession>
<evidence type="ECO:0000259" key="4">
    <source>
        <dbReference type="Pfam" id="PF12697"/>
    </source>
</evidence>
<evidence type="ECO:0000256" key="2">
    <source>
        <dbReference type="ARBA" id="ARBA00023239"/>
    </source>
</evidence>
<dbReference type="SUPFAM" id="SSF53474">
    <property type="entry name" value="alpha/beta-Hydrolases"/>
    <property type="match status" value="1"/>
</dbReference>
<dbReference type="PATRIC" id="fig|1265861.3.peg.1789"/>
<gene>
    <name evidence="3" type="primary">menH</name>
    <name evidence="5" type="ORF">BCAMP_09125</name>
</gene>